<dbReference type="RefSeq" id="WP_013445373.1">
    <property type="nucleotide sequence ID" value="NC_014734.1"/>
</dbReference>
<reference evidence="2 3" key="2">
    <citation type="journal article" date="2011" name="Stand. Genomic Sci.">
        <title>Complete genome sequence of Paludibacter propionicigenes type strain (WB4).</title>
        <authorList>
            <person name="Gronow S."/>
            <person name="Munk C."/>
            <person name="Lapidus A."/>
            <person name="Nolan M."/>
            <person name="Lucas S."/>
            <person name="Hammon N."/>
            <person name="Deshpande S."/>
            <person name="Cheng J.F."/>
            <person name="Tapia R."/>
            <person name="Han C."/>
            <person name="Goodwin L."/>
            <person name="Pitluck S."/>
            <person name="Liolios K."/>
            <person name="Ivanova N."/>
            <person name="Mavromatis K."/>
            <person name="Mikhailova N."/>
            <person name="Pati A."/>
            <person name="Chen A."/>
            <person name="Palaniappan K."/>
            <person name="Land M."/>
            <person name="Hauser L."/>
            <person name="Chang Y.J."/>
            <person name="Jeffries C.D."/>
            <person name="Brambilla E."/>
            <person name="Rohde M."/>
            <person name="Goker M."/>
            <person name="Detter J.C."/>
            <person name="Woyke T."/>
            <person name="Bristow J."/>
            <person name="Eisen J.A."/>
            <person name="Markowitz V."/>
            <person name="Hugenholtz P."/>
            <person name="Kyrpides N.C."/>
            <person name="Klenk H.P."/>
        </authorList>
    </citation>
    <scope>NUCLEOTIDE SEQUENCE [LARGE SCALE GENOMIC DNA]</scope>
    <source>
        <strain evidence="3">DSM 17365 / JCM 13257 / WB4</strain>
    </source>
</reference>
<dbReference type="KEGG" id="ppn:Palpr_1865"/>
<feature type="domain" description="IPT/TIG" evidence="1">
    <location>
        <begin position="13"/>
        <end position="91"/>
    </location>
</feature>
<dbReference type="Gene3D" id="2.120.10.30">
    <property type="entry name" value="TolB, C-terminal domain"/>
    <property type="match status" value="1"/>
</dbReference>
<evidence type="ECO:0000313" key="3">
    <source>
        <dbReference type="Proteomes" id="UP000008718"/>
    </source>
</evidence>
<dbReference type="InterPro" id="IPR013783">
    <property type="entry name" value="Ig-like_fold"/>
</dbReference>
<dbReference type="Proteomes" id="UP000008718">
    <property type="component" value="Chromosome"/>
</dbReference>
<dbReference type="Pfam" id="PF01833">
    <property type="entry name" value="TIG"/>
    <property type="match status" value="1"/>
</dbReference>
<dbReference type="HOGENOM" id="CLU_606442_0_0_10"/>
<dbReference type="SUPFAM" id="SSF81296">
    <property type="entry name" value="E set domains"/>
    <property type="match status" value="1"/>
</dbReference>
<evidence type="ECO:0000259" key="1">
    <source>
        <dbReference type="Pfam" id="PF01833"/>
    </source>
</evidence>
<dbReference type="AlphaFoldDB" id="E4T5L0"/>
<dbReference type="InterPro" id="IPR011042">
    <property type="entry name" value="6-blade_b-propeller_TolB-like"/>
</dbReference>
<organism evidence="2 3">
    <name type="scientific">Paludibacter propionicigenes (strain DSM 17365 / JCM 13257 / WB4)</name>
    <dbReference type="NCBI Taxonomy" id="694427"/>
    <lineage>
        <taxon>Bacteria</taxon>
        <taxon>Pseudomonadati</taxon>
        <taxon>Bacteroidota</taxon>
        <taxon>Bacteroidia</taxon>
        <taxon>Bacteroidales</taxon>
        <taxon>Paludibacteraceae</taxon>
        <taxon>Paludibacter</taxon>
    </lineage>
</organism>
<dbReference type="STRING" id="694427.Palpr_1865"/>
<dbReference type="InterPro" id="IPR014756">
    <property type="entry name" value="Ig_E-set"/>
</dbReference>
<proteinExistence type="predicted"/>
<gene>
    <name evidence="2" type="ordered locus">Palpr_1865</name>
</gene>
<dbReference type="CDD" id="cd00102">
    <property type="entry name" value="IPT"/>
    <property type="match status" value="1"/>
</dbReference>
<protein>
    <submittedName>
        <fullName evidence="2">NHL repeat containing protein</fullName>
    </submittedName>
</protein>
<accession>E4T5L0</accession>
<dbReference type="eggNOG" id="COG3391">
    <property type="taxonomic scope" value="Bacteria"/>
</dbReference>
<reference key="1">
    <citation type="submission" date="2010-11" db="EMBL/GenBank/DDBJ databases">
        <title>The complete genome of Paludibacter propionicigenes DSM 17365.</title>
        <authorList>
            <consortium name="US DOE Joint Genome Institute (JGI-PGF)"/>
            <person name="Lucas S."/>
            <person name="Copeland A."/>
            <person name="Lapidus A."/>
            <person name="Bruce D."/>
            <person name="Goodwin L."/>
            <person name="Pitluck S."/>
            <person name="Kyrpides N."/>
            <person name="Mavromatis K."/>
            <person name="Ivanova N."/>
            <person name="Munk A.C."/>
            <person name="Brettin T."/>
            <person name="Detter J.C."/>
            <person name="Han C."/>
            <person name="Tapia R."/>
            <person name="Land M."/>
            <person name="Hauser L."/>
            <person name="Markowitz V."/>
            <person name="Cheng J.-F."/>
            <person name="Hugenholtz P."/>
            <person name="Woyke T."/>
            <person name="Wu D."/>
            <person name="Gronow S."/>
            <person name="Wellnitz S."/>
            <person name="Brambilla E."/>
            <person name="Klenk H.-P."/>
            <person name="Eisen J.A."/>
        </authorList>
    </citation>
    <scope>NUCLEOTIDE SEQUENCE</scope>
    <source>
        <strain>WB4</strain>
    </source>
</reference>
<dbReference type="InterPro" id="IPR002909">
    <property type="entry name" value="IPT_dom"/>
</dbReference>
<dbReference type="SUPFAM" id="SSF63825">
    <property type="entry name" value="YWTD domain"/>
    <property type="match status" value="1"/>
</dbReference>
<keyword evidence="3" id="KW-1185">Reference proteome</keyword>
<sequence length="451" mass="48701">MENKYDSTQPTAVSSIDPTYGVIDQTFILNGNFPGAISDIKVYFGKKRAVLTATNGQCITGLVPKEPNGYNQISVVIGKDSIAPNGLLFRYHQSKSMKTICGKLGPDNKWMNDADYAGTPIDAVSLGETHYVQTVAGVKSDNVFLIEAGWGNKLFLLSIDDGTITKLSTPAALCHPAVPTSRDKFYATTFWNGNRTIYAFKKENSWTFNTTGITITSADYPGDKVCSMTFAEDDNLLYCVDSQGRIAEINLSDKSYKIYTTADQKPSGLAAANFGGLIIPAAATAKTPLAKQSPKSFDTWEGSYITYSKYHHCFFLSFAAEHAIYKYVKNSDNTWTCSLYAGGNGPGVSVGDRLVDAQFNSPHGLVVNADGEIFVVSKGSNFWTKGGDARIQKISGDAVEIAAGNSNGTLTNGTTPIEATFQYPRDIAIDVDGNYFIAGGQEGTVRKLSIE</sequence>
<dbReference type="Gene3D" id="2.60.40.10">
    <property type="entry name" value="Immunoglobulins"/>
    <property type="match status" value="1"/>
</dbReference>
<dbReference type="EMBL" id="CP002345">
    <property type="protein sequence ID" value="ADQ80004.1"/>
    <property type="molecule type" value="Genomic_DNA"/>
</dbReference>
<evidence type="ECO:0000313" key="2">
    <source>
        <dbReference type="EMBL" id="ADQ80004.1"/>
    </source>
</evidence>
<name>E4T5L0_PALPW</name>